<dbReference type="GO" id="GO:0008235">
    <property type="term" value="F:metalloexopeptidase activity"/>
    <property type="evidence" value="ECO:0007669"/>
    <property type="project" value="InterPro"/>
</dbReference>
<dbReference type="PANTHER" id="PTHR12147:SF26">
    <property type="entry name" value="PEPTIDASE M28 DOMAIN-CONTAINING PROTEIN"/>
    <property type="match status" value="1"/>
</dbReference>
<dbReference type="eggNOG" id="COG2234">
    <property type="taxonomic scope" value="Bacteria"/>
</dbReference>
<accession>L7U1R4</accession>
<dbReference type="InterPro" id="IPR007484">
    <property type="entry name" value="Peptidase_M28"/>
</dbReference>
<organism evidence="2 3">
    <name type="scientific">Myxococcus stipitatus (strain DSM 14675 / JCM 12634 / Mx s8)</name>
    <dbReference type="NCBI Taxonomy" id="1278073"/>
    <lineage>
        <taxon>Bacteria</taxon>
        <taxon>Pseudomonadati</taxon>
        <taxon>Myxococcota</taxon>
        <taxon>Myxococcia</taxon>
        <taxon>Myxococcales</taxon>
        <taxon>Cystobacterineae</taxon>
        <taxon>Myxococcaceae</taxon>
        <taxon>Myxococcus</taxon>
    </lineage>
</organism>
<gene>
    <name evidence="2" type="ordered locus">MYSTI_00789</name>
</gene>
<dbReference type="RefSeq" id="WP_015346401.1">
    <property type="nucleotide sequence ID" value="NC_020126.1"/>
</dbReference>
<dbReference type="GO" id="GO:0006508">
    <property type="term" value="P:proteolysis"/>
    <property type="evidence" value="ECO:0007669"/>
    <property type="project" value="InterPro"/>
</dbReference>
<dbReference type="STRING" id="1278073.MYSTI_00789"/>
<dbReference type="SUPFAM" id="SSF53187">
    <property type="entry name" value="Zn-dependent exopeptidases"/>
    <property type="match status" value="1"/>
</dbReference>
<dbReference type="HOGENOM" id="CLU_048743_0_0_7"/>
<dbReference type="Gene3D" id="3.40.630.10">
    <property type="entry name" value="Zn peptidases"/>
    <property type="match status" value="1"/>
</dbReference>
<dbReference type="PATRIC" id="fig|1278073.3.peg.822"/>
<name>L7U1R4_MYXSD</name>
<dbReference type="PANTHER" id="PTHR12147">
    <property type="entry name" value="METALLOPEPTIDASE M28 FAMILY MEMBER"/>
    <property type="match status" value="1"/>
</dbReference>
<dbReference type="KEGG" id="msd:MYSTI_00789"/>
<keyword evidence="3" id="KW-1185">Reference proteome</keyword>
<dbReference type="OrthoDB" id="9789219at2"/>
<feature type="domain" description="Peptidase M28" evidence="1">
    <location>
        <begin position="89"/>
        <end position="301"/>
    </location>
</feature>
<evidence type="ECO:0000313" key="2">
    <source>
        <dbReference type="EMBL" id="AGC42138.1"/>
    </source>
</evidence>
<dbReference type="PROSITE" id="PS51257">
    <property type="entry name" value="PROKAR_LIPOPROTEIN"/>
    <property type="match status" value="1"/>
</dbReference>
<keyword evidence="2" id="KW-0031">Aminopeptidase</keyword>
<dbReference type="EMBL" id="CP004025">
    <property type="protein sequence ID" value="AGC42138.1"/>
    <property type="molecule type" value="Genomic_DNA"/>
</dbReference>
<keyword evidence="2" id="KW-0645">Protease</keyword>
<dbReference type="GO" id="GO:0004177">
    <property type="term" value="F:aminopeptidase activity"/>
    <property type="evidence" value="ECO:0007669"/>
    <property type="project" value="UniProtKB-KW"/>
</dbReference>
<sequence length="332" mass="36020">MRIILCSVALLFFAGACRKSDETSACGASSAERLIACVDSERYHQDLERITGARPPGSPHWQEVQDLCATRLSELGYTVERHTYATGVNVIGTRPGSDLATERVMLSAHYDSTLNCSGADDNASGVAGALEAARVLAKGRYRRTVVIGCWDQEERGPGGSTVGSLAYVARAKERDESYAASFVFEMIGYKSSEPGSQQLPLALSTYFPEPMAKIAQNENRGDFIILIGDPLSHQAIDRFEAHARTLGLETAAFKLNAAHMEDPLLRALRRSDHAPFWASGYPGIMLGDTANYRNPHYHCENGEDAVVDLDDEFAAQTIGATLGAAVDMLELQ</sequence>
<dbReference type="InterPro" id="IPR045175">
    <property type="entry name" value="M28_fam"/>
</dbReference>
<keyword evidence="2" id="KW-0378">Hydrolase</keyword>
<dbReference type="Pfam" id="PF04389">
    <property type="entry name" value="Peptidase_M28"/>
    <property type="match status" value="1"/>
</dbReference>
<evidence type="ECO:0000313" key="3">
    <source>
        <dbReference type="Proteomes" id="UP000011131"/>
    </source>
</evidence>
<evidence type="ECO:0000259" key="1">
    <source>
        <dbReference type="Pfam" id="PF04389"/>
    </source>
</evidence>
<reference evidence="2 3" key="1">
    <citation type="journal article" date="2013" name="Genome Announc.">
        <title>Complete genome sequence of Myxococcus stipitatus strain DSM 14675, a fruiting myxobacterium.</title>
        <authorList>
            <person name="Huntley S."/>
            <person name="Kneip S."/>
            <person name="Treuner-Lange A."/>
            <person name="Sogaard-Andersen L."/>
        </authorList>
    </citation>
    <scope>NUCLEOTIDE SEQUENCE [LARGE SCALE GENOMIC DNA]</scope>
    <source>
        <strain evidence="3">DSM 14675 / JCM 12634 / Mx s8</strain>
    </source>
</reference>
<dbReference type="Proteomes" id="UP000011131">
    <property type="component" value="Chromosome"/>
</dbReference>
<proteinExistence type="predicted"/>
<dbReference type="AlphaFoldDB" id="L7U1R4"/>
<protein>
    <submittedName>
        <fullName evidence="2">Aminopeptidase</fullName>
    </submittedName>
</protein>